<sequence length="29" mass="3452">MDTARCSGSWRSRRAISSRGWDLVERQRK</sequence>
<proteinExistence type="predicted"/>
<organism evidence="1">
    <name type="scientific">Arundo donax</name>
    <name type="common">Giant reed</name>
    <name type="synonym">Donax arundinaceus</name>
    <dbReference type="NCBI Taxonomy" id="35708"/>
    <lineage>
        <taxon>Eukaryota</taxon>
        <taxon>Viridiplantae</taxon>
        <taxon>Streptophyta</taxon>
        <taxon>Embryophyta</taxon>
        <taxon>Tracheophyta</taxon>
        <taxon>Spermatophyta</taxon>
        <taxon>Magnoliopsida</taxon>
        <taxon>Liliopsida</taxon>
        <taxon>Poales</taxon>
        <taxon>Poaceae</taxon>
        <taxon>PACMAD clade</taxon>
        <taxon>Arundinoideae</taxon>
        <taxon>Arundineae</taxon>
        <taxon>Arundo</taxon>
    </lineage>
</organism>
<dbReference type="EMBL" id="GBRH01195763">
    <property type="protein sequence ID" value="JAE02133.1"/>
    <property type="molecule type" value="Transcribed_RNA"/>
</dbReference>
<reference evidence="1" key="2">
    <citation type="journal article" date="2015" name="Data Brief">
        <title>Shoot transcriptome of the giant reed, Arundo donax.</title>
        <authorList>
            <person name="Barrero R.A."/>
            <person name="Guerrero F.D."/>
            <person name="Moolhuijzen P."/>
            <person name="Goolsby J.A."/>
            <person name="Tidwell J."/>
            <person name="Bellgard S.E."/>
            <person name="Bellgard M.I."/>
        </authorList>
    </citation>
    <scope>NUCLEOTIDE SEQUENCE</scope>
    <source>
        <tissue evidence="1">Shoot tissue taken approximately 20 cm above the soil surface</tissue>
    </source>
</reference>
<protein>
    <submittedName>
        <fullName evidence="1">Uncharacterized protein</fullName>
    </submittedName>
</protein>
<name>A0A0A9F1J5_ARUDO</name>
<evidence type="ECO:0000313" key="1">
    <source>
        <dbReference type="EMBL" id="JAE02133.1"/>
    </source>
</evidence>
<dbReference type="AlphaFoldDB" id="A0A0A9F1J5"/>
<reference evidence="1" key="1">
    <citation type="submission" date="2014-09" db="EMBL/GenBank/DDBJ databases">
        <authorList>
            <person name="Magalhaes I.L.F."/>
            <person name="Oliveira U."/>
            <person name="Santos F.R."/>
            <person name="Vidigal T.H.D.A."/>
            <person name="Brescovit A.D."/>
            <person name="Santos A.J."/>
        </authorList>
    </citation>
    <scope>NUCLEOTIDE SEQUENCE</scope>
    <source>
        <tissue evidence="1">Shoot tissue taken approximately 20 cm above the soil surface</tissue>
    </source>
</reference>
<accession>A0A0A9F1J5</accession>